<sequence>MDMAVNCTKLRCSKNKDCDPCLNVISTKIIEILLLAAAVSIATSIFNWIGIFGGYKFKQALNEYWEDQISISGEESDSEYYYE</sequence>
<evidence type="ECO:0000313" key="1">
    <source>
        <dbReference type="Proteomes" id="UP000095286"/>
    </source>
</evidence>
<proteinExistence type="predicted"/>
<accession>A0AC35U391</accession>
<evidence type="ECO:0000313" key="2">
    <source>
        <dbReference type="WBParaSite" id="RSKR_0000734000.1"/>
    </source>
</evidence>
<name>A0AC35U391_9BILA</name>
<dbReference type="Proteomes" id="UP000095286">
    <property type="component" value="Unplaced"/>
</dbReference>
<organism evidence="1 2">
    <name type="scientific">Rhabditophanes sp. KR3021</name>
    <dbReference type="NCBI Taxonomy" id="114890"/>
    <lineage>
        <taxon>Eukaryota</taxon>
        <taxon>Metazoa</taxon>
        <taxon>Ecdysozoa</taxon>
        <taxon>Nematoda</taxon>
        <taxon>Chromadorea</taxon>
        <taxon>Rhabditida</taxon>
        <taxon>Tylenchina</taxon>
        <taxon>Panagrolaimomorpha</taxon>
        <taxon>Strongyloidoidea</taxon>
        <taxon>Alloionematidae</taxon>
        <taxon>Rhabditophanes</taxon>
    </lineage>
</organism>
<protein>
    <submittedName>
        <fullName evidence="2">Uncharacterized protein</fullName>
    </submittedName>
</protein>
<dbReference type="WBParaSite" id="RSKR_0000734000.1">
    <property type="protein sequence ID" value="RSKR_0000734000.1"/>
    <property type="gene ID" value="RSKR_0000734000"/>
</dbReference>
<reference evidence="2" key="1">
    <citation type="submission" date="2016-11" db="UniProtKB">
        <authorList>
            <consortium name="WormBaseParasite"/>
        </authorList>
    </citation>
    <scope>IDENTIFICATION</scope>
    <source>
        <strain evidence="2">KR3021</strain>
    </source>
</reference>